<evidence type="ECO:0000313" key="9">
    <source>
        <dbReference type="Proteomes" id="UP000190911"/>
    </source>
</evidence>
<keyword evidence="6 8" id="KW-0449">Lipoprotein</keyword>
<dbReference type="Pfam" id="PF13627">
    <property type="entry name" value="LptM_cons"/>
    <property type="match status" value="1"/>
</dbReference>
<evidence type="ECO:0000256" key="7">
    <source>
        <dbReference type="SAM" id="MobiDB-lite"/>
    </source>
</evidence>
<dbReference type="EMBL" id="LT670847">
    <property type="protein sequence ID" value="SHM22304.1"/>
    <property type="molecule type" value="Genomic_DNA"/>
</dbReference>
<accession>A0A1M7H0Z1</accession>
<dbReference type="Proteomes" id="UP000190911">
    <property type="component" value="Chromosome I"/>
</dbReference>
<dbReference type="PROSITE" id="PS51257">
    <property type="entry name" value="PROKAR_LIPOPROTEIN"/>
    <property type="match status" value="1"/>
</dbReference>
<evidence type="ECO:0000256" key="6">
    <source>
        <dbReference type="ARBA" id="ARBA00023288"/>
    </source>
</evidence>
<dbReference type="STRING" id="29571.SAMN05878437_1842"/>
<dbReference type="RefSeq" id="WP_079553084.1">
    <property type="nucleotide sequence ID" value="NZ_LT670847.1"/>
</dbReference>
<dbReference type="GO" id="GO:0009279">
    <property type="term" value="C:cell outer membrane"/>
    <property type="evidence" value="ECO:0007669"/>
    <property type="project" value="UniProtKB-SubCell"/>
</dbReference>
<evidence type="ECO:0000256" key="1">
    <source>
        <dbReference type="ARBA" id="ARBA00004459"/>
    </source>
</evidence>
<keyword evidence="2" id="KW-0732">Signal</keyword>
<evidence type="ECO:0000256" key="5">
    <source>
        <dbReference type="ARBA" id="ARBA00023237"/>
    </source>
</evidence>
<evidence type="ECO:0000256" key="3">
    <source>
        <dbReference type="ARBA" id="ARBA00023136"/>
    </source>
</evidence>
<dbReference type="AlphaFoldDB" id="A0A1M7H0Z1"/>
<comment type="subcellular location">
    <subcellularLocation>
        <location evidence="1">Cell outer membrane</location>
        <topology evidence="1">Lipid-anchor</topology>
    </subcellularLocation>
</comment>
<feature type="region of interest" description="Disordered" evidence="7">
    <location>
        <begin position="29"/>
        <end position="62"/>
    </location>
</feature>
<dbReference type="InParanoid" id="A0A1M7H0Z1"/>
<organism evidence="8 9">
    <name type="scientific">Vreelandella subglaciescola</name>
    <dbReference type="NCBI Taxonomy" id="29571"/>
    <lineage>
        <taxon>Bacteria</taxon>
        <taxon>Pseudomonadati</taxon>
        <taxon>Pseudomonadota</taxon>
        <taxon>Gammaproteobacteria</taxon>
        <taxon>Oceanospirillales</taxon>
        <taxon>Halomonadaceae</taxon>
        <taxon>Vreelandella</taxon>
    </lineage>
</organism>
<dbReference type="InterPro" id="IPR032831">
    <property type="entry name" value="LptM_cons"/>
</dbReference>
<protein>
    <submittedName>
        <fullName evidence="8">Lipoprotein-attachment site-containing protein</fullName>
    </submittedName>
</protein>
<sequence>MSRLSLRAVSTAGAALLIGMTMMLAGCGQKGPLYPPDAENAAPAENAVEPTDAIEPAETADR</sequence>
<evidence type="ECO:0000256" key="2">
    <source>
        <dbReference type="ARBA" id="ARBA00022729"/>
    </source>
</evidence>
<keyword evidence="5" id="KW-0998">Cell outer membrane</keyword>
<dbReference type="NCBIfam" id="NF047847">
    <property type="entry name" value="SS_mature_LptM"/>
    <property type="match status" value="1"/>
</dbReference>
<keyword evidence="4" id="KW-0564">Palmitate</keyword>
<keyword evidence="9" id="KW-1185">Reference proteome</keyword>
<evidence type="ECO:0000256" key="4">
    <source>
        <dbReference type="ARBA" id="ARBA00023139"/>
    </source>
</evidence>
<proteinExistence type="predicted"/>
<reference evidence="8 9" key="1">
    <citation type="submission" date="2016-11" db="EMBL/GenBank/DDBJ databases">
        <authorList>
            <person name="Jaros S."/>
            <person name="Januszkiewicz K."/>
            <person name="Wedrychowicz H."/>
        </authorList>
    </citation>
    <scope>NUCLEOTIDE SEQUENCE [LARGE SCALE GENOMIC DNA]</scope>
    <source>
        <strain evidence="8 9">ACAM 12</strain>
    </source>
</reference>
<keyword evidence="3" id="KW-0472">Membrane</keyword>
<name>A0A1M7H0Z1_9GAMM</name>
<evidence type="ECO:0000313" key="8">
    <source>
        <dbReference type="EMBL" id="SHM22304.1"/>
    </source>
</evidence>
<feature type="compositionally biased region" description="Low complexity" evidence="7">
    <location>
        <begin position="36"/>
        <end position="50"/>
    </location>
</feature>
<gene>
    <name evidence="8" type="ORF">SAMN05878437_1842</name>
</gene>